<reference evidence="2 3" key="1">
    <citation type="journal article" date="2014" name="BMC Biol.">
        <title>A comprehensive evaluation of rodent malaria parasite genomes and gene expression.</title>
        <authorList>
            <person name="Otto T.D."/>
            <person name="Bohme U."/>
            <person name="Jackson A.P."/>
            <person name="Hunt M."/>
            <person name="Franke-Fayard B."/>
            <person name="Hoeijmakers W.A."/>
            <person name="Religa A.A."/>
            <person name="Robertson L."/>
            <person name="Sanders M."/>
            <person name="Ogun S.A."/>
            <person name="Cunningham D."/>
            <person name="Erhart A."/>
            <person name="Billker O."/>
            <person name="Khan S.M."/>
            <person name="Stunnenberg H.G."/>
            <person name="Langhorne J."/>
            <person name="Holder A.A."/>
            <person name="Waters A.P."/>
            <person name="Newbold C.I."/>
            <person name="Pain A."/>
            <person name="Berriman M."/>
            <person name="Janse C.J."/>
        </authorList>
    </citation>
    <scope>NUCLEOTIDE SEQUENCE [LARGE SCALE GENOMIC DNA]</scope>
    <source>
        <strain evidence="2 3">17X</strain>
    </source>
</reference>
<protein>
    <submittedName>
        <fullName evidence="2">Uncharacterized protein</fullName>
    </submittedName>
</protein>
<feature type="compositionally biased region" description="Polar residues" evidence="1">
    <location>
        <begin position="14"/>
        <end position="23"/>
    </location>
</feature>
<dbReference type="RefSeq" id="XP_725238.1">
    <property type="nucleotide sequence ID" value="XM_720145.1"/>
</dbReference>
<evidence type="ECO:0000256" key="1">
    <source>
        <dbReference type="SAM" id="MobiDB-lite"/>
    </source>
</evidence>
<dbReference type="Proteomes" id="UP000072874">
    <property type="component" value="Chromosome 6"/>
</dbReference>
<dbReference type="VEuPathDB" id="PlasmoDB:PY04864"/>
<accession>A0A4V6MAF6</accession>
<dbReference type="VEuPathDB" id="PlasmoDB:PY17X_0614900"/>
<sequence length="1123" mass="130777">MNSKKIEELDKTTNHLNNSRNNMSSCTFMEKGDEGNILNSAILKMNNTEKNISFQTIDEEIKNKNKTNNVLFEYGEKEKYCFNELLYTEQNGFINIIEKEDKPIQEILRDDKKDNYEVDSSKLDRMNPCLSSQKIEEEYNDGNNYNVNEDIINGDNSVLNSDENNEDSKCECAFFISKCDYEKDSDANTSSHKKCCKDSEENVNYNNGNNNNSNNNNRNNSNSNNSNNLLLGISENKDALIKCDKICERSYYSTSASTVLASNENEQNLQNISSYETVSSMNEKIKLNGNGKYEKLEKEDTEIMNKETNVINPQDYSIHDIGTYRDECISYLNKIKDIPHNIGNQINNYQNNNIIDNNNFKDKSYLIHENDFFDGETKKKNILQNYFLVNNINEINANEDMSNGNDHLKNIGAVVSGLADIIEEDTIQKKINISENCKIEENINMNINDHNKNALFNFNMNRHLFNDKQGDENMYKTNLNTENNKSINIINSMNKDVYEQNSGDIHTQVENINNIEQTRNNIIENNMMMIQGSDNLRFTTLNCINDDTNIMKCKRKIKNDENRENKMIKTDQKNIKMKNELDEDDKDELYNIPDKKRRKKNKKKKKKKIPGRVYKVIVRGKECWRAEWIVQKNQENIENEKEENKMDTYSIMKLENTKDVDKNVNKMNASNFQKKSKQFSVSVYGYENARLFALFELIKYNSVPDSLKEEASICIHNIKKNIMNSENSSNKSFSGHFLQFLLADENNEYSSLLYKKLEDNVIQNVNKYSIHEMNNINRINLFQPQGKENGFRNEKNFTPQYDNENGHGNNMLDGTIWNVQNNERDLFYNNNNSNHNSNNNNNNKCRNDYYYNNSNDILKMKKENNEKLTTFNDNHFYNKANYINRYNNPYISNNNPSIHNLNNLVYNINSYDFNPMHIRNGYGNDNNSTINISSQNSNYNRNFGEEKDIQKKKNFFNINNTRKYVGDINNKPIDGFKQNLFEKVLNNLENKMGNNNLYNYNSVDHHINSKVKSTYSYNNDNIPSDLTNTTTMISHGANNNQINNENEIRNSQQILHDNLLVYRNFMNQTPCDIGNVDKNSENDRAEKMASNFEGAFLNKGNIGFKQSANFNPFLGRNVSNINT</sequence>
<dbReference type="KEGG" id="pyo:PY17X_0614900"/>
<evidence type="ECO:0000313" key="2">
    <source>
        <dbReference type="EMBL" id="VTZ75378.1"/>
    </source>
</evidence>
<proteinExistence type="predicted"/>
<dbReference type="VEuPathDB" id="PlasmoDB:Py17XNL_000600700"/>
<feature type="compositionally biased region" description="Basic and acidic residues" evidence="1">
    <location>
        <begin position="1"/>
        <end position="13"/>
    </location>
</feature>
<dbReference type="OrthoDB" id="387121at2759"/>
<organism evidence="2 3">
    <name type="scientific">Plasmodium yoelii</name>
    <dbReference type="NCBI Taxonomy" id="5861"/>
    <lineage>
        <taxon>Eukaryota</taxon>
        <taxon>Sar</taxon>
        <taxon>Alveolata</taxon>
        <taxon>Apicomplexa</taxon>
        <taxon>Aconoidasida</taxon>
        <taxon>Haemosporida</taxon>
        <taxon>Plasmodiidae</taxon>
        <taxon>Plasmodium</taxon>
        <taxon>Plasmodium (Vinckeia)</taxon>
    </lineage>
</organism>
<gene>
    <name evidence="2" type="ORF">PY17X_0614900</name>
</gene>
<dbReference type="OMA" id="EASICIH"/>
<dbReference type="AlphaFoldDB" id="A0A4V6MAF6"/>
<dbReference type="VEuPathDB" id="PlasmoDB:PYYM_0614000"/>
<dbReference type="GeneID" id="3790577"/>
<feature type="region of interest" description="Disordered" evidence="1">
    <location>
        <begin position="1"/>
        <end position="23"/>
    </location>
</feature>
<evidence type="ECO:0000313" key="3">
    <source>
        <dbReference type="Proteomes" id="UP000072874"/>
    </source>
</evidence>
<feature type="compositionally biased region" description="Low complexity" evidence="1">
    <location>
        <begin position="202"/>
        <end position="228"/>
    </location>
</feature>
<feature type="region of interest" description="Disordered" evidence="1">
    <location>
        <begin position="202"/>
        <end position="229"/>
    </location>
</feature>
<name>A0A4V6MAF6_PLAYE</name>
<dbReference type="EMBL" id="LM993660">
    <property type="protein sequence ID" value="VTZ75378.1"/>
    <property type="molecule type" value="Genomic_DNA"/>
</dbReference>